<dbReference type="NCBIfam" id="TIGR01017">
    <property type="entry name" value="rpsD_bact"/>
    <property type="match status" value="1"/>
</dbReference>
<dbReference type="SMART" id="SM01390">
    <property type="entry name" value="Ribosomal_S4"/>
    <property type="match status" value="1"/>
</dbReference>
<gene>
    <name evidence="7 11" type="primary">rpsD</name>
    <name evidence="11" type="ORF">Hsar01_02964</name>
</gene>
<dbReference type="Gene3D" id="3.10.290.10">
    <property type="entry name" value="RNA-binding S4 domain"/>
    <property type="match status" value="1"/>
</dbReference>
<evidence type="ECO:0000313" key="12">
    <source>
        <dbReference type="Proteomes" id="UP001476282"/>
    </source>
</evidence>
<evidence type="ECO:0000256" key="6">
    <source>
        <dbReference type="ARBA" id="ARBA00035254"/>
    </source>
</evidence>
<evidence type="ECO:0000256" key="4">
    <source>
        <dbReference type="ARBA" id="ARBA00022980"/>
    </source>
</evidence>
<protein>
    <recommendedName>
        <fullName evidence="6 7">Small ribosomal subunit protein uS4</fullName>
    </recommendedName>
</protein>
<evidence type="ECO:0000256" key="2">
    <source>
        <dbReference type="ARBA" id="ARBA00022730"/>
    </source>
</evidence>
<evidence type="ECO:0000256" key="8">
    <source>
        <dbReference type="RuleBase" id="RU003699"/>
    </source>
</evidence>
<evidence type="ECO:0000256" key="3">
    <source>
        <dbReference type="ARBA" id="ARBA00022884"/>
    </source>
</evidence>
<keyword evidence="4 7" id="KW-0689">Ribosomal protein</keyword>
<dbReference type="PROSITE" id="PS50889">
    <property type="entry name" value="S4"/>
    <property type="match status" value="1"/>
</dbReference>
<reference evidence="11 12" key="1">
    <citation type="submission" date="2024-02" db="EMBL/GenBank/DDBJ databases">
        <title>Haloferula sargassicola NBRC 104335.</title>
        <authorList>
            <person name="Ichikawa N."/>
            <person name="Katano-Makiyama Y."/>
            <person name="Hidaka K."/>
        </authorList>
    </citation>
    <scope>NUCLEOTIDE SEQUENCE [LARGE SCALE GENOMIC DNA]</scope>
    <source>
        <strain evidence="11 12">NBRC 104335</strain>
    </source>
</reference>
<dbReference type="InterPro" id="IPR005709">
    <property type="entry name" value="Ribosomal_uS4_bac-type"/>
</dbReference>
<dbReference type="NCBIfam" id="NF003717">
    <property type="entry name" value="PRK05327.1"/>
    <property type="match status" value="1"/>
</dbReference>
<evidence type="ECO:0000256" key="1">
    <source>
        <dbReference type="ARBA" id="ARBA00007465"/>
    </source>
</evidence>
<proteinExistence type="inferred from homology"/>
<dbReference type="RefSeq" id="WP_353567837.1">
    <property type="nucleotide sequence ID" value="NZ_BAABRI010000017.1"/>
</dbReference>
<comment type="subunit">
    <text evidence="7">Part of the 30S ribosomal subunit. Contacts protein S5. The interaction surface between S4 and S5 is involved in control of translational fidelity.</text>
</comment>
<feature type="domain" description="Small ribosomal subunit protein uS4 N-terminal" evidence="10">
    <location>
        <begin position="3"/>
        <end position="92"/>
    </location>
</feature>
<keyword evidence="12" id="KW-1185">Reference proteome</keyword>
<organism evidence="11 12">
    <name type="scientific">Haloferula sargassicola</name>
    <dbReference type="NCBI Taxonomy" id="490096"/>
    <lineage>
        <taxon>Bacteria</taxon>
        <taxon>Pseudomonadati</taxon>
        <taxon>Verrucomicrobiota</taxon>
        <taxon>Verrucomicrobiia</taxon>
        <taxon>Verrucomicrobiales</taxon>
        <taxon>Verrucomicrobiaceae</taxon>
        <taxon>Haloferula</taxon>
    </lineage>
</organism>
<dbReference type="Gene3D" id="1.10.1050.10">
    <property type="entry name" value="Ribosomal Protein S4 Delta 41, Chain A, domain 1"/>
    <property type="match status" value="1"/>
</dbReference>
<dbReference type="GO" id="GO:0005840">
    <property type="term" value="C:ribosome"/>
    <property type="evidence" value="ECO:0007669"/>
    <property type="project" value="UniProtKB-KW"/>
</dbReference>
<accession>A0ABP9UR64</accession>
<dbReference type="SUPFAM" id="SSF55174">
    <property type="entry name" value="Alpha-L RNA-binding motif"/>
    <property type="match status" value="1"/>
</dbReference>
<dbReference type="Pfam" id="PF00163">
    <property type="entry name" value="Ribosomal_S4"/>
    <property type="match status" value="1"/>
</dbReference>
<keyword evidence="5 7" id="KW-0687">Ribonucleoprotein</keyword>
<keyword evidence="2 7" id="KW-0699">rRNA-binding</keyword>
<dbReference type="EMBL" id="BAABRI010000017">
    <property type="protein sequence ID" value="GAA5483730.1"/>
    <property type="molecule type" value="Genomic_DNA"/>
</dbReference>
<comment type="function">
    <text evidence="7">One of the primary rRNA binding proteins, it binds directly to 16S rRNA where it nucleates assembly of the body of the 30S subunit.</text>
</comment>
<dbReference type="PROSITE" id="PS00632">
    <property type="entry name" value="RIBOSOMAL_S4"/>
    <property type="match status" value="1"/>
</dbReference>
<dbReference type="PANTHER" id="PTHR11831:SF4">
    <property type="entry name" value="SMALL RIBOSOMAL SUBUNIT PROTEIN US4M"/>
    <property type="match status" value="1"/>
</dbReference>
<sequence length="203" mass="22993">MARYTGPRAKISRRFGVALFGSSKALERRSFPPGQHGLRAGRKKKSDYSIALGEKQKLRFQYGVLEKQFRGYYEEAARRRGVTGEILLQLLELRLDNVCYRLGFGNTRAAARQLVNHGHVYVNGTRVDVASYQVKPGDKIKVGSKPSAQQLALRMMDLTQSVPLVDWLTLDRDSLEGTVERVPDRSEIDPLVNEQLIVELYSR</sequence>
<evidence type="ECO:0000256" key="7">
    <source>
        <dbReference type="HAMAP-Rule" id="MF_01306"/>
    </source>
</evidence>
<dbReference type="Pfam" id="PF01479">
    <property type="entry name" value="S4"/>
    <property type="match status" value="1"/>
</dbReference>
<dbReference type="InterPro" id="IPR022801">
    <property type="entry name" value="Ribosomal_uS4"/>
</dbReference>
<dbReference type="InterPro" id="IPR018079">
    <property type="entry name" value="Ribosomal_uS4_CS"/>
</dbReference>
<evidence type="ECO:0000313" key="11">
    <source>
        <dbReference type="EMBL" id="GAA5483730.1"/>
    </source>
</evidence>
<dbReference type="InterPro" id="IPR002942">
    <property type="entry name" value="S4_RNA-bd"/>
</dbReference>
<dbReference type="CDD" id="cd00165">
    <property type="entry name" value="S4"/>
    <property type="match status" value="1"/>
</dbReference>
<dbReference type="Proteomes" id="UP001476282">
    <property type="component" value="Unassembled WGS sequence"/>
</dbReference>
<comment type="caution">
    <text evidence="11">The sequence shown here is derived from an EMBL/GenBank/DDBJ whole genome shotgun (WGS) entry which is preliminary data.</text>
</comment>
<evidence type="ECO:0000259" key="9">
    <source>
        <dbReference type="SMART" id="SM00363"/>
    </source>
</evidence>
<evidence type="ECO:0000256" key="5">
    <source>
        <dbReference type="ARBA" id="ARBA00023274"/>
    </source>
</evidence>
<dbReference type="InterPro" id="IPR001912">
    <property type="entry name" value="Ribosomal_uS4_N"/>
</dbReference>
<evidence type="ECO:0000259" key="10">
    <source>
        <dbReference type="SMART" id="SM01390"/>
    </source>
</evidence>
<comment type="similarity">
    <text evidence="1 7 8">Belongs to the universal ribosomal protein uS4 family.</text>
</comment>
<dbReference type="SMART" id="SM00363">
    <property type="entry name" value="S4"/>
    <property type="match status" value="1"/>
</dbReference>
<dbReference type="PANTHER" id="PTHR11831">
    <property type="entry name" value="30S 40S RIBOSOMAL PROTEIN"/>
    <property type="match status" value="1"/>
</dbReference>
<name>A0ABP9UR64_9BACT</name>
<dbReference type="HAMAP" id="MF_01306_B">
    <property type="entry name" value="Ribosomal_uS4_B"/>
    <property type="match status" value="1"/>
</dbReference>
<feature type="domain" description="RNA-binding S4" evidence="9">
    <location>
        <begin position="93"/>
        <end position="152"/>
    </location>
</feature>
<dbReference type="InterPro" id="IPR036986">
    <property type="entry name" value="S4_RNA-bd_sf"/>
</dbReference>
<keyword evidence="3 7" id="KW-0694">RNA-binding</keyword>
<comment type="function">
    <text evidence="7">With S5 and S12 plays an important role in translational accuracy.</text>
</comment>